<dbReference type="Gene3D" id="3.40.50.1000">
    <property type="entry name" value="HAD superfamily/HAD-like"/>
    <property type="match status" value="1"/>
</dbReference>
<comment type="similarity">
    <text evidence="2 4">Belongs to the trehalose phosphatase family.</text>
</comment>
<evidence type="ECO:0000256" key="3">
    <source>
        <dbReference type="ARBA" id="ARBA00022801"/>
    </source>
</evidence>
<dbReference type="GO" id="GO:0004805">
    <property type="term" value="F:trehalose-phosphatase activity"/>
    <property type="evidence" value="ECO:0007669"/>
    <property type="project" value="UniProtKB-EC"/>
</dbReference>
<dbReference type="SUPFAM" id="SSF56784">
    <property type="entry name" value="HAD-like"/>
    <property type="match status" value="1"/>
</dbReference>
<reference evidence="6" key="1">
    <citation type="journal article" date="2019" name="Int. J. Syst. Evol. Microbiol.">
        <title>The Global Catalogue of Microorganisms (GCM) 10K type strain sequencing project: providing services to taxonomists for standard genome sequencing and annotation.</title>
        <authorList>
            <consortium name="The Broad Institute Genomics Platform"/>
            <consortium name="The Broad Institute Genome Sequencing Center for Infectious Disease"/>
            <person name="Wu L."/>
            <person name="Ma J."/>
        </authorList>
    </citation>
    <scope>NUCLEOTIDE SEQUENCE [LARGE SCALE GENOMIC DNA]</scope>
    <source>
        <strain evidence="6">KCTC 42224</strain>
    </source>
</reference>
<dbReference type="EC" id="3.1.3.12" evidence="4"/>
<protein>
    <recommendedName>
        <fullName evidence="4">Trehalose 6-phosphate phosphatase</fullName>
        <ecNumber evidence="4">3.1.3.12</ecNumber>
    </recommendedName>
</protein>
<evidence type="ECO:0000256" key="2">
    <source>
        <dbReference type="ARBA" id="ARBA00008770"/>
    </source>
</evidence>
<comment type="cofactor">
    <cofactor evidence="4">
        <name>Mg(2+)</name>
        <dbReference type="ChEBI" id="CHEBI:18420"/>
    </cofactor>
</comment>
<name>A0ABV7V023_9SPHN</name>
<evidence type="ECO:0000256" key="1">
    <source>
        <dbReference type="ARBA" id="ARBA00005199"/>
    </source>
</evidence>
<dbReference type="PANTHER" id="PTHR43768:SF3">
    <property type="entry name" value="TREHALOSE 6-PHOSPHATE PHOSPHATASE"/>
    <property type="match status" value="1"/>
</dbReference>
<comment type="catalytic activity">
    <reaction evidence="4">
        <text>alpha,alpha-trehalose 6-phosphate + H2O = alpha,alpha-trehalose + phosphate</text>
        <dbReference type="Rhea" id="RHEA:23420"/>
        <dbReference type="ChEBI" id="CHEBI:15377"/>
        <dbReference type="ChEBI" id="CHEBI:16551"/>
        <dbReference type="ChEBI" id="CHEBI:43474"/>
        <dbReference type="ChEBI" id="CHEBI:58429"/>
        <dbReference type="EC" id="3.1.3.12"/>
    </reaction>
</comment>
<sequence>MTKPAVLPAPQIGLLDGATVFLDIDGTLLDLDDDPEAVRADGEVRALLQDLAQRLDGRLAMVSGRSLEQIDRILGPVAQVLPVTGSHGLEYRWNEVWARPERPPVLEDVARDFHTLARTWPGCLVEEKSFGVGFHWRRAPEARQPAEALAVHLAEVHALKIQHGKDLVELRLPGGDKGQAVRRMMARKEMIGTCPVFFGDDLTDEAGFAAARALSGHGVLVGSRALDGSSTAATLSLPSPSAVRAFLRAYADGRENDRNEVPA</sequence>
<dbReference type="RefSeq" id="WP_191322700.1">
    <property type="nucleotide sequence ID" value="NZ_BMZP01000002.1"/>
</dbReference>
<comment type="function">
    <text evidence="4">Removes the phosphate from trehalose 6-phosphate to produce free trehalose.</text>
</comment>
<accession>A0ABV7V023</accession>
<evidence type="ECO:0000256" key="4">
    <source>
        <dbReference type="RuleBase" id="RU361117"/>
    </source>
</evidence>
<dbReference type="PANTHER" id="PTHR43768">
    <property type="entry name" value="TREHALOSE 6-PHOSPHATE PHOSPHATASE"/>
    <property type="match status" value="1"/>
</dbReference>
<comment type="pathway">
    <text evidence="1 4">Glycan biosynthesis; trehalose biosynthesis.</text>
</comment>
<keyword evidence="6" id="KW-1185">Reference proteome</keyword>
<dbReference type="Pfam" id="PF02358">
    <property type="entry name" value="Trehalose_PPase"/>
    <property type="match status" value="1"/>
</dbReference>
<gene>
    <name evidence="5" type="primary">otsB</name>
    <name evidence="5" type="ORF">ACFOOT_04980</name>
</gene>
<dbReference type="InterPro" id="IPR044651">
    <property type="entry name" value="OTSB-like"/>
</dbReference>
<comment type="caution">
    <text evidence="5">The sequence shown here is derived from an EMBL/GenBank/DDBJ whole genome shotgun (WGS) entry which is preliminary data.</text>
</comment>
<dbReference type="InterPro" id="IPR003337">
    <property type="entry name" value="Trehalose_PPase"/>
</dbReference>
<evidence type="ECO:0000313" key="5">
    <source>
        <dbReference type="EMBL" id="MFC3670769.1"/>
    </source>
</evidence>
<organism evidence="5 6">
    <name type="scientific">Novosphingobium pokkalii</name>
    <dbReference type="NCBI Taxonomy" id="1770194"/>
    <lineage>
        <taxon>Bacteria</taxon>
        <taxon>Pseudomonadati</taxon>
        <taxon>Pseudomonadota</taxon>
        <taxon>Alphaproteobacteria</taxon>
        <taxon>Sphingomonadales</taxon>
        <taxon>Sphingomonadaceae</taxon>
        <taxon>Novosphingobium</taxon>
    </lineage>
</organism>
<keyword evidence="3 4" id="KW-0378">Hydrolase</keyword>
<dbReference type="NCBIfam" id="TIGR01484">
    <property type="entry name" value="HAD-SF-IIB"/>
    <property type="match status" value="1"/>
</dbReference>
<dbReference type="InterPro" id="IPR006379">
    <property type="entry name" value="HAD-SF_hydro_IIB"/>
</dbReference>
<dbReference type="Gene3D" id="3.30.70.1020">
    <property type="entry name" value="Trehalose-6-phosphate phosphatase related protein, domain 2"/>
    <property type="match status" value="1"/>
</dbReference>
<dbReference type="InterPro" id="IPR036412">
    <property type="entry name" value="HAD-like_sf"/>
</dbReference>
<proteinExistence type="inferred from homology"/>
<dbReference type="InterPro" id="IPR023214">
    <property type="entry name" value="HAD_sf"/>
</dbReference>
<dbReference type="Proteomes" id="UP001595683">
    <property type="component" value="Unassembled WGS sequence"/>
</dbReference>
<keyword evidence="4" id="KW-0460">Magnesium</keyword>
<evidence type="ECO:0000313" key="6">
    <source>
        <dbReference type="Proteomes" id="UP001595683"/>
    </source>
</evidence>
<dbReference type="NCBIfam" id="TIGR00685">
    <property type="entry name" value="T6PP"/>
    <property type="match status" value="1"/>
</dbReference>
<dbReference type="EMBL" id="JBHRYE010000008">
    <property type="protein sequence ID" value="MFC3670769.1"/>
    <property type="molecule type" value="Genomic_DNA"/>
</dbReference>
<keyword evidence="4" id="KW-0479">Metal-binding</keyword>